<gene>
    <name evidence="1" type="ORF">G3446_06455</name>
</gene>
<evidence type="ECO:0000313" key="2">
    <source>
        <dbReference type="Proteomes" id="UP000483379"/>
    </source>
</evidence>
<keyword evidence="2" id="KW-1185">Reference proteome</keyword>
<evidence type="ECO:0000313" key="1">
    <source>
        <dbReference type="EMBL" id="NEV61533.1"/>
    </source>
</evidence>
<dbReference type="EMBL" id="JAAIJQ010000014">
    <property type="protein sequence ID" value="NEV61533.1"/>
    <property type="molecule type" value="Genomic_DNA"/>
</dbReference>
<sequence length="347" mass="38195">MGARYLFALDLIAPSAPPKKDSQRDVDLVRAANLALRRQHADIEDHFLFLVYGACDEETVAHSVRAYGFPNCEVRFVGEDEDLTPTADDSIALSGEYGEEIGYALEQWVDKAHPGALPLGSILAPDHSALAAYREIEWWWIGCEGTDSERPWPFDPDQLGALLPATHTSRAGTWLEILALGLALEDADLEEQPYDRFMVVAKVAALCEWLHGFEAASGNSYNHFEPEEAVARLAMSPLFIGYEAGKVLPDSERSLPEEAETDEEALRSAVLAVTAQARSGVLSALGVFGGDGLLFWTLHASIWPRYDCRLSEAMENVLGLSSVDYGEIAAPWQFVYDGWHESAEGDY</sequence>
<protein>
    <submittedName>
        <fullName evidence="1">Uncharacterized protein</fullName>
    </submittedName>
</protein>
<reference evidence="1 2" key="1">
    <citation type="submission" date="2020-02" db="EMBL/GenBank/DDBJ databases">
        <title>Genome sequences of Thiorhodococcus mannitoliphagus and Thiorhodococcus minor, purple sulfur photosynthetic bacteria in the gammaproteobacterial family, Chromatiaceae.</title>
        <authorList>
            <person name="Aviles F.A."/>
            <person name="Meyer T.E."/>
            <person name="Kyndt J.A."/>
        </authorList>
    </citation>
    <scope>NUCLEOTIDE SEQUENCE [LARGE SCALE GENOMIC DNA]</scope>
    <source>
        <strain evidence="1 2">DSM 11518</strain>
    </source>
</reference>
<dbReference type="RefSeq" id="WP_164451855.1">
    <property type="nucleotide sequence ID" value="NZ_JAAIJQ010000014.1"/>
</dbReference>
<organism evidence="1 2">
    <name type="scientific">Thiorhodococcus minor</name>
    <dbReference type="NCBI Taxonomy" id="57489"/>
    <lineage>
        <taxon>Bacteria</taxon>
        <taxon>Pseudomonadati</taxon>
        <taxon>Pseudomonadota</taxon>
        <taxon>Gammaproteobacteria</taxon>
        <taxon>Chromatiales</taxon>
        <taxon>Chromatiaceae</taxon>
        <taxon>Thiorhodococcus</taxon>
    </lineage>
</organism>
<name>A0A6M0JY15_9GAMM</name>
<proteinExistence type="predicted"/>
<dbReference type="Proteomes" id="UP000483379">
    <property type="component" value="Unassembled WGS sequence"/>
</dbReference>
<comment type="caution">
    <text evidence="1">The sequence shown here is derived from an EMBL/GenBank/DDBJ whole genome shotgun (WGS) entry which is preliminary data.</text>
</comment>
<accession>A0A6M0JY15</accession>
<dbReference type="AlphaFoldDB" id="A0A6M0JY15"/>